<feature type="region of interest" description="Disordered" evidence="1">
    <location>
        <begin position="51"/>
        <end position="70"/>
    </location>
</feature>
<organism evidence="2 3">
    <name type="scientific">Armillaria ostoyae</name>
    <name type="common">Armillaria root rot fungus</name>
    <dbReference type="NCBI Taxonomy" id="47428"/>
    <lineage>
        <taxon>Eukaryota</taxon>
        <taxon>Fungi</taxon>
        <taxon>Dikarya</taxon>
        <taxon>Basidiomycota</taxon>
        <taxon>Agaricomycotina</taxon>
        <taxon>Agaricomycetes</taxon>
        <taxon>Agaricomycetidae</taxon>
        <taxon>Agaricales</taxon>
        <taxon>Marasmiineae</taxon>
        <taxon>Physalacriaceae</taxon>
        <taxon>Armillaria</taxon>
    </lineage>
</organism>
<gene>
    <name evidence="2" type="ORF">ARMOST_05142</name>
</gene>
<dbReference type="OMA" id="TIHHAMR"/>
<dbReference type="Proteomes" id="UP000219338">
    <property type="component" value="Unassembled WGS sequence"/>
</dbReference>
<dbReference type="EMBL" id="FUEG01000003">
    <property type="protein sequence ID" value="SJL01818.1"/>
    <property type="molecule type" value="Genomic_DNA"/>
</dbReference>
<feature type="compositionally biased region" description="Polar residues" evidence="1">
    <location>
        <begin position="131"/>
        <end position="150"/>
    </location>
</feature>
<feature type="compositionally biased region" description="Low complexity" evidence="1">
    <location>
        <begin position="211"/>
        <end position="231"/>
    </location>
</feature>
<feature type="compositionally biased region" description="Basic residues" evidence="1">
    <location>
        <begin position="392"/>
        <end position="402"/>
    </location>
</feature>
<accession>A0A284QZC9</accession>
<evidence type="ECO:0000256" key="1">
    <source>
        <dbReference type="SAM" id="MobiDB-lite"/>
    </source>
</evidence>
<dbReference type="OrthoDB" id="3358418at2759"/>
<keyword evidence="3" id="KW-1185">Reference proteome</keyword>
<feature type="compositionally biased region" description="Low complexity" evidence="1">
    <location>
        <begin position="240"/>
        <end position="255"/>
    </location>
</feature>
<dbReference type="AlphaFoldDB" id="A0A284QZC9"/>
<feature type="region of interest" description="Disordered" evidence="1">
    <location>
        <begin position="1"/>
        <end position="43"/>
    </location>
</feature>
<evidence type="ECO:0000313" key="3">
    <source>
        <dbReference type="Proteomes" id="UP000219338"/>
    </source>
</evidence>
<reference evidence="3" key="1">
    <citation type="journal article" date="2017" name="Nat. Ecol. Evol.">
        <title>Genome expansion and lineage-specific genetic innovations in the forest pathogenic fungi Armillaria.</title>
        <authorList>
            <person name="Sipos G."/>
            <person name="Prasanna A.N."/>
            <person name="Walter M.C."/>
            <person name="O'Connor E."/>
            <person name="Balint B."/>
            <person name="Krizsan K."/>
            <person name="Kiss B."/>
            <person name="Hess J."/>
            <person name="Varga T."/>
            <person name="Slot J."/>
            <person name="Riley R."/>
            <person name="Boka B."/>
            <person name="Rigling D."/>
            <person name="Barry K."/>
            <person name="Lee J."/>
            <person name="Mihaltcheva S."/>
            <person name="LaButti K."/>
            <person name="Lipzen A."/>
            <person name="Waldron R."/>
            <person name="Moloney N.M."/>
            <person name="Sperisen C."/>
            <person name="Kredics L."/>
            <person name="Vagvoelgyi C."/>
            <person name="Patrignani A."/>
            <person name="Fitzpatrick D."/>
            <person name="Nagy I."/>
            <person name="Doyle S."/>
            <person name="Anderson J.B."/>
            <person name="Grigoriev I.V."/>
            <person name="Gueldener U."/>
            <person name="Muensterkoetter M."/>
            <person name="Nagy L.G."/>
        </authorList>
    </citation>
    <scope>NUCLEOTIDE SEQUENCE [LARGE SCALE GENOMIC DNA]</scope>
    <source>
        <strain evidence="3">C18/9</strain>
    </source>
</reference>
<feature type="compositionally biased region" description="Low complexity" evidence="1">
    <location>
        <begin position="151"/>
        <end position="163"/>
    </location>
</feature>
<protein>
    <submittedName>
        <fullName evidence="2">Uncharacterized protein</fullName>
    </submittedName>
</protein>
<dbReference type="STRING" id="47428.A0A284QZC9"/>
<name>A0A284QZC9_ARMOS</name>
<feature type="region of interest" description="Disordered" evidence="1">
    <location>
        <begin position="131"/>
        <end position="274"/>
    </location>
</feature>
<feature type="compositionally biased region" description="Basic and acidic residues" evidence="1">
    <location>
        <begin position="375"/>
        <end position="391"/>
    </location>
</feature>
<sequence>MGTSELSDALNPSYAVPYRNRAPQNPYPEPHLPVVQPPQQYAPHRSELELAISEPQPPPPIRQTQPSAGGVQAVHELLRIVSATSQAQEIERKRRIAWEQEQEAKYAQRQAETERQLFELRQELVTLRSMVSGNAQRTPGASPSLSSTHNVPISQQIQSASPISPVPQPPGVHYPTFVQGSSSQPNINFPQQYAAAPAQQQQHLPSDEPVMSAMTPSPSPAPTQRSPNTTSKTRKKRRASSSSSEESDSGSSNSDSSRDRKKQRRNHHDKRCITIHHAMRTHILSLMDVLNPNNLPDSHIEGQSLKDTDPVRFVWDKTAKQSVHNARMKTRIISSIKEKRRRYKDVPDGEFSKKNLDSAFDQCFTTFRQKFKAQRDDREAEHAKAREERKAQKARHISRRKTKLTNRADARLRIEAFEHIAFDGAFQLECMSSDDSDSEDDGLLCSRGYPWRSKRLIRLYEILDREDIGDKASKPKRGVGKKDRAVGPLKEGFCLPPKGVASWMVSRRWIAETQLTRSDLPRWLESIVNDLPDFDSTVQKCVILDDDSDDEYFQRTNSNTTSNLQPLPMHYSITNNSSLQYALS</sequence>
<feature type="compositionally biased region" description="Low complexity" evidence="1">
    <location>
        <begin position="190"/>
        <end position="202"/>
    </location>
</feature>
<evidence type="ECO:0000313" key="2">
    <source>
        <dbReference type="EMBL" id="SJL01818.1"/>
    </source>
</evidence>
<feature type="region of interest" description="Disordered" evidence="1">
    <location>
        <begin position="375"/>
        <end position="402"/>
    </location>
</feature>
<proteinExistence type="predicted"/>
<feature type="compositionally biased region" description="Basic residues" evidence="1">
    <location>
        <begin position="259"/>
        <end position="274"/>
    </location>
</feature>
<feature type="compositionally biased region" description="Polar residues" evidence="1">
    <location>
        <begin position="178"/>
        <end position="189"/>
    </location>
</feature>